<dbReference type="InterPro" id="IPR050268">
    <property type="entry name" value="NADH-dep_flavin_reductase"/>
</dbReference>
<dbReference type="InterPro" id="IPR002563">
    <property type="entry name" value="Flavin_Rdtase-like_dom"/>
</dbReference>
<evidence type="ECO:0000256" key="3">
    <source>
        <dbReference type="SAM" id="MobiDB-lite"/>
    </source>
</evidence>
<comment type="caution">
    <text evidence="5">The sequence shown here is derived from an EMBL/GenBank/DDBJ whole genome shotgun (WGS) entry which is preliminary data.</text>
</comment>
<dbReference type="EMBL" id="JAEKOZ010000003">
    <property type="protein sequence ID" value="MBJ3806769.1"/>
    <property type="molecule type" value="Genomic_DNA"/>
</dbReference>
<evidence type="ECO:0000313" key="5">
    <source>
        <dbReference type="EMBL" id="MBJ3806769.1"/>
    </source>
</evidence>
<dbReference type="Proteomes" id="UP000634780">
    <property type="component" value="Unassembled WGS sequence"/>
</dbReference>
<proteinExistence type="inferred from homology"/>
<reference evidence="5 6" key="1">
    <citation type="submission" date="2020-12" db="EMBL/GenBank/DDBJ databases">
        <title>Streptomyces typhae sp. nov., a novel endophytic actinomycete isolated from the root of cattail pollen (Typha angustifolia L.).</title>
        <authorList>
            <person name="Peng C."/>
            <person name="Liu C."/>
        </authorList>
    </citation>
    <scope>NUCLEOTIDE SEQUENCE [LARGE SCALE GENOMIC DNA]</scope>
    <source>
        <strain evidence="5 6">JCM 4753</strain>
    </source>
</reference>
<dbReference type="PANTHER" id="PTHR30466:SF11">
    <property type="entry name" value="FLAVIN-DEPENDENT MONOOXYGENASE, REDUCTASE SUBUNIT HSAB"/>
    <property type="match status" value="1"/>
</dbReference>
<dbReference type="PANTHER" id="PTHR30466">
    <property type="entry name" value="FLAVIN REDUCTASE"/>
    <property type="match status" value="1"/>
</dbReference>
<sequence length="251" mass="25017">MMGHAGMAATAVRYLRSVGAPTAAAQPVEALPRPQLRAVREDERAPVDAAEFRRVLGHFATGVTVVTAPAAPSADVAPAGPAAATAATAAPGPPAAPSTAAAPAAPETPAGFACQSFASLSLDPPLVSFMVARTSTTWPRIARAGVFCVNILGADQGALCRAFAVSGADKFAGVEYDAAPVTGSPRLAGVPAWIDCVVHAVHTGGDHLIVVGRVEALGTAEGSDEGGSESAAAPLLFHRGAFGGFTPHAAK</sequence>
<dbReference type="RefSeq" id="WP_190116163.1">
    <property type="nucleotide sequence ID" value="NZ_BMVR01000005.1"/>
</dbReference>
<organism evidence="5 6">
    <name type="scientific">Streptomyces flavofungini</name>
    <dbReference type="NCBI Taxonomy" id="68200"/>
    <lineage>
        <taxon>Bacteria</taxon>
        <taxon>Bacillati</taxon>
        <taxon>Actinomycetota</taxon>
        <taxon>Actinomycetes</taxon>
        <taxon>Kitasatosporales</taxon>
        <taxon>Streptomycetaceae</taxon>
        <taxon>Streptomyces</taxon>
    </lineage>
</organism>
<evidence type="ECO:0000256" key="2">
    <source>
        <dbReference type="ARBA" id="ARBA00023002"/>
    </source>
</evidence>
<protein>
    <submittedName>
        <fullName evidence="5">Flavin reductase family protein</fullName>
    </submittedName>
</protein>
<evidence type="ECO:0000313" key="6">
    <source>
        <dbReference type="Proteomes" id="UP000634780"/>
    </source>
</evidence>
<evidence type="ECO:0000259" key="4">
    <source>
        <dbReference type="SMART" id="SM00903"/>
    </source>
</evidence>
<evidence type="ECO:0000256" key="1">
    <source>
        <dbReference type="ARBA" id="ARBA00008898"/>
    </source>
</evidence>
<dbReference type="SMART" id="SM00903">
    <property type="entry name" value="Flavin_Reduct"/>
    <property type="match status" value="1"/>
</dbReference>
<comment type="similarity">
    <text evidence="1">Belongs to the non-flavoprotein flavin reductase family.</text>
</comment>
<feature type="region of interest" description="Disordered" evidence="3">
    <location>
        <begin position="85"/>
        <end position="104"/>
    </location>
</feature>
<keyword evidence="2" id="KW-0560">Oxidoreductase</keyword>
<feature type="domain" description="Flavin reductase like" evidence="4">
    <location>
        <begin position="56"/>
        <end position="244"/>
    </location>
</feature>
<name>A0ABS0X0R3_9ACTN</name>
<gene>
    <name evidence="5" type="ORF">JGB26_06495</name>
</gene>
<dbReference type="SUPFAM" id="SSF50475">
    <property type="entry name" value="FMN-binding split barrel"/>
    <property type="match status" value="1"/>
</dbReference>
<dbReference type="Gene3D" id="2.30.110.10">
    <property type="entry name" value="Electron Transport, Fmn-binding Protein, Chain A"/>
    <property type="match status" value="1"/>
</dbReference>
<accession>A0ABS0X0R3</accession>
<keyword evidence="6" id="KW-1185">Reference proteome</keyword>
<dbReference type="InterPro" id="IPR012349">
    <property type="entry name" value="Split_barrel_FMN-bd"/>
</dbReference>
<dbReference type="Pfam" id="PF01613">
    <property type="entry name" value="Flavin_Reduct"/>
    <property type="match status" value="1"/>
</dbReference>